<dbReference type="CDD" id="cd02274">
    <property type="entry name" value="DHDPR_N"/>
    <property type="match status" value="1"/>
</dbReference>
<gene>
    <name evidence="15" type="ORF">LCGC14_1959860</name>
</gene>
<dbReference type="GO" id="GO:0008839">
    <property type="term" value="F:4-hydroxy-tetrahydrodipicolinate reductase"/>
    <property type="evidence" value="ECO:0007669"/>
    <property type="project" value="UniProtKB-EC"/>
</dbReference>
<keyword evidence="8" id="KW-0457">Lysine biosynthesis</keyword>
<keyword evidence="2" id="KW-0963">Cytoplasm</keyword>
<dbReference type="Gene3D" id="3.30.360.10">
    <property type="entry name" value="Dihydrodipicolinate Reductase, domain 2"/>
    <property type="match status" value="1"/>
</dbReference>
<evidence type="ECO:0000256" key="9">
    <source>
        <dbReference type="ARBA" id="ARBA00037922"/>
    </source>
</evidence>
<dbReference type="Pfam" id="PF01113">
    <property type="entry name" value="DapB_N"/>
    <property type="match status" value="1"/>
</dbReference>
<evidence type="ECO:0000313" key="15">
    <source>
        <dbReference type="EMBL" id="KKL84925.1"/>
    </source>
</evidence>
<dbReference type="InterPro" id="IPR036291">
    <property type="entry name" value="NAD(P)-bd_dom_sf"/>
</dbReference>
<dbReference type="InterPro" id="IPR022664">
    <property type="entry name" value="DapB_N_CS"/>
</dbReference>
<evidence type="ECO:0000256" key="8">
    <source>
        <dbReference type="ARBA" id="ARBA00023154"/>
    </source>
</evidence>
<dbReference type="PANTHER" id="PTHR20836">
    <property type="entry name" value="DIHYDRODIPICOLINATE REDUCTASE"/>
    <property type="match status" value="1"/>
</dbReference>
<comment type="pathway">
    <text evidence="9">Amino-acid biosynthesis; L-lysine biosynthesis via DAP pathway; (S)-tetrahydrodipicolinate from L-aspartate: step 4/4.</text>
</comment>
<dbReference type="EMBL" id="LAZR01021554">
    <property type="protein sequence ID" value="KKL84925.1"/>
    <property type="molecule type" value="Genomic_DNA"/>
</dbReference>
<organism evidence="15">
    <name type="scientific">marine sediment metagenome</name>
    <dbReference type="NCBI Taxonomy" id="412755"/>
    <lineage>
        <taxon>unclassified sequences</taxon>
        <taxon>metagenomes</taxon>
        <taxon>ecological metagenomes</taxon>
    </lineage>
</organism>
<evidence type="ECO:0000256" key="7">
    <source>
        <dbReference type="ARBA" id="ARBA00023027"/>
    </source>
</evidence>
<dbReference type="HAMAP" id="MF_00102">
    <property type="entry name" value="DapB"/>
    <property type="match status" value="1"/>
</dbReference>
<dbReference type="GO" id="GO:0005829">
    <property type="term" value="C:cytosol"/>
    <property type="evidence" value="ECO:0007669"/>
    <property type="project" value="TreeGrafter"/>
</dbReference>
<dbReference type="InterPro" id="IPR022663">
    <property type="entry name" value="DapB_C"/>
</dbReference>
<comment type="similarity">
    <text evidence="1">Belongs to the DapB family.</text>
</comment>
<accession>A0A0F9HT94</accession>
<dbReference type="InterPro" id="IPR000846">
    <property type="entry name" value="DapB_N"/>
</dbReference>
<sequence length="267" mass="27935">MARIAVAGAAGRMGRRICALCTEYEGLELSGAFEVEGHPDIGKDMGVLSGLEANGVELTAGVESAIKKADVLIDFTAPEATIKNMEALAGTSTAFVTGTTGIDKDGQNRIAELALKVPCVYAGNMSLGINLLTKIVADIASALGDDYDVEVIEAHHKMKKDAPSGTALMLAKAAADALGRNLDNDGVFSRHGIIGERGNKEIGVQTIRGGDVVGEHSVMFLGMGERIEVAHRVSNRDTFARGALKAALWLSGKPAGLYNMQDVLGLK</sequence>
<dbReference type="PIRSF" id="PIRSF000161">
    <property type="entry name" value="DHPR"/>
    <property type="match status" value="1"/>
</dbReference>
<evidence type="ECO:0000259" key="14">
    <source>
        <dbReference type="Pfam" id="PF05173"/>
    </source>
</evidence>
<dbReference type="GO" id="GO:0009089">
    <property type="term" value="P:lysine biosynthetic process via diaminopimelate"/>
    <property type="evidence" value="ECO:0007669"/>
    <property type="project" value="InterPro"/>
</dbReference>
<dbReference type="GO" id="GO:0019877">
    <property type="term" value="P:diaminopimelate biosynthetic process"/>
    <property type="evidence" value="ECO:0007669"/>
    <property type="project" value="UniProtKB-KW"/>
</dbReference>
<dbReference type="FunFam" id="3.30.360.10:FF:000004">
    <property type="entry name" value="4-hydroxy-tetrahydrodipicolinate reductase"/>
    <property type="match status" value="1"/>
</dbReference>
<evidence type="ECO:0000256" key="2">
    <source>
        <dbReference type="ARBA" id="ARBA00022490"/>
    </source>
</evidence>
<dbReference type="Gene3D" id="3.40.50.720">
    <property type="entry name" value="NAD(P)-binding Rossmann-like Domain"/>
    <property type="match status" value="1"/>
</dbReference>
<evidence type="ECO:0000256" key="11">
    <source>
        <dbReference type="ARBA" id="ARBA00049080"/>
    </source>
</evidence>
<dbReference type="PROSITE" id="PS01298">
    <property type="entry name" value="DAPB"/>
    <property type="match status" value="1"/>
</dbReference>
<dbReference type="EC" id="1.17.1.8" evidence="10"/>
<comment type="catalytic activity">
    <reaction evidence="12">
        <text>(S)-2,3,4,5-tetrahydrodipicolinate + NAD(+) + H2O = (2S,4S)-4-hydroxy-2,3,4,5-tetrahydrodipicolinate + NADH + H(+)</text>
        <dbReference type="Rhea" id="RHEA:35323"/>
        <dbReference type="ChEBI" id="CHEBI:15377"/>
        <dbReference type="ChEBI" id="CHEBI:15378"/>
        <dbReference type="ChEBI" id="CHEBI:16845"/>
        <dbReference type="ChEBI" id="CHEBI:57540"/>
        <dbReference type="ChEBI" id="CHEBI:57945"/>
        <dbReference type="ChEBI" id="CHEBI:67139"/>
        <dbReference type="EC" id="1.17.1.8"/>
    </reaction>
</comment>
<name>A0A0F9HT94_9ZZZZ</name>
<keyword evidence="7" id="KW-0520">NAD</keyword>
<keyword evidence="3" id="KW-0028">Amino-acid biosynthesis</keyword>
<evidence type="ECO:0000256" key="3">
    <source>
        <dbReference type="ARBA" id="ARBA00022605"/>
    </source>
</evidence>
<evidence type="ECO:0000256" key="10">
    <source>
        <dbReference type="ARBA" id="ARBA00038983"/>
    </source>
</evidence>
<dbReference type="InterPro" id="IPR023940">
    <property type="entry name" value="DHDPR_bac"/>
</dbReference>
<reference evidence="15" key="1">
    <citation type="journal article" date="2015" name="Nature">
        <title>Complex archaea that bridge the gap between prokaryotes and eukaryotes.</title>
        <authorList>
            <person name="Spang A."/>
            <person name="Saw J.H."/>
            <person name="Jorgensen S.L."/>
            <person name="Zaremba-Niedzwiedzka K."/>
            <person name="Martijn J."/>
            <person name="Lind A.E."/>
            <person name="van Eijk R."/>
            <person name="Schleper C."/>
            <person name="Guy L."/>
            <person name="Ettema T.J."/>
        </authorList>
    </citation>
    <scope>NUCLEOTIDE SEQUENCE</scope>
</reference>
<evidence type="ECO:0000256" key="1">
    <source>
        <dbReference type="ARBA" id="ARBA00006642"/>
    </source>
</evidence>
<dbReference type="SUPFAM" id="SSF51735">
    <property type="entry name" value="NAD(P)-binding Rossmann-fold domains"/>
    <property type="match status" value="1"/>
</dbReference>
<evidence type="ECO:0000256" key="5">
    <source>
        <dbReference type="ARBA" id="ARBA00022915"/>
    </source>
</evidence>
<keyword evidence="6" id="KW-0560">Oxidoreductase</keyword>
<dbReference type="AlphaFoldDB" id="A0A0F9HT94"/>
<feature type="domain" description="Dihydrodipicolinate reductase C-terminal" evidence="14">
    <location>
        <begin position="128"/>
        <end position="264"/>
    </location>
</feature>
<proteinExistence type="inferred from homology"/>
<keyword evidence="4" id="KW-0521">NADP</keyword>
<evidence type="ECO:0000259" key="13">
    <source>
        <dbReference type="Pfam" id="PF01113"/>
    </source>
</evidence>
<dbReference type="Pfam" id="PF05173">
    <property type="entry name" value="DapB_C"/>
    <property type="match status" value="1"/>
</dbReference>
<feature type="domain" description="Dihydrodipicolinate reductase N-terminal" evidence="13">
    <location>
        <begin position="3"/>
        <end position="125"/>
    </location>
</feature>
<protein>
    <recommendedName>
        <fullName evidence="10">4-hydroxy-tetrahydrodipicolinate reductase</fullName>
        <ecNumber evidence="10">1.17.1.8</ecNumber>
    </recommendedName>
</protein>
<dbReference type="PANTHER" id="PTHR20836:SF0">
    <property type="entry name" value="4-HYDROXY-TETRAHYDRODIPICOLINATE REDUCTASE 1, CHLOROPLASTIC-RELATED"/>
    <property type="match status" value="1"/>
</dbReference>
<keyword evidence="5" id="KW-0220">Diaminopimelate biosynthesis</keyword>
<comment type="caution">
    <text evidence="15">The sequence shown here is derived from an EMBL/GenBank/DDBJ whole genome shotgun (WGS) entry which is preliminary data.</text>
</comment>
<dbReference type="NCBIfam" id="TIGR00036">
    <property type="entry name" value="dapB"/>
    <property type="match status" value="1"/>
</dbReference>
<comment type="catalytic activity">
    <reaction evidence="11">
        <text>(S)-2,3,4,5-tetrahydrodipicolinate + NADP(+) + H2O = (2S,4S)-4-hydroxy-2,3,4,5-tetrahydrodipicolinate + NADPH + H(+)</text>
        <dbReference type="Rhea" id="RHEA:35331"/>
        <dbReference type="ChEBI" id="CHEBI:15377"/>
        <dbReference type="ChEBI" id="CHEBI:15378"/>
        <dbReference type="ChEBI" id="CHEBI:16845"/>
        <dbReference type="ChEBI" id="CHEBI:57783"/>
        <dbReference type="ChEBI" id="CHEBI:58349"/>
        <dbReference type="ChEBI" id="CHEBI:67139"/>
        <dbReference type="EC" id="1.17.1.8"/>
    </reaction>
</comment>
<evidence type="ECO:0000256" key="4">
    <source>
        <dbReference type="ARBA" id="ARBA00022857"/>
    </source>
</evidence>
<dbReference type="SUPFAM" id="SSF55347">
    <property type="entry name" value="Glyceraldehyde-3-phosphate dehydrogenase-like, C-terminal domain"/>
    <property type="match status" value="1"/>
</dbReference>
<evidence type="ECO:0000256" key="6">
    <source>
        <dbReference type="ARBA" id="ARBA00023002"/>
    </source>
</evidence>
<evidence type="ECO:0000256" key="12">
    <source>
        <dbReference type="ARBA" id="ARBA00049396"/>
    </source>
</evidence>